<dbReference type="Proteomes" id="UP000198211">
    <property type="component" value="Unassembled WGS sequence"/>
</dbReference>
<name>A0A225WFR4_9STRA</name>
<evidence type="ECO:0000259" key="2">
    <source>
        <dbReference type="Pfam" id="PF07727"/>
    </source>
</evidence>
<feature type="region of interest" description="Disordered" evidence="1">
    <location>
        <begin position="524"/>
        <end position="546"/>
    </location>
</feature>
<reference evidence="4" key="1">
    <citation type="submission" date="2017-03" db="EMBL/GenBank/DDBJ databases">
        <title>Phytopthora megakarya and P. palmivora, two closely related causual agents of cacao black pod achieved similar genome size and gene model numbers by different mechanisms.</title>
        <authorList>
            <person name="Ali S."/>
            <person name="Shao J."/>
            <person name="Larry D.J."/>
            <person name="Kronmiller B."/>
            <person name="Shen D."/>
            <person name="Strem M.D."/>
            <person name="Melnick R.L."/>
            <person name="Guiltinan M.J."/>
            <person name="Tyler B.M."/>
            <person name="Meinhardt L.W."/>
            <person name="Bailey B.A."/>
        </authorList>
    </citation>
    <scope>NUCLEOTIDE SEQUENCE [LARGE SCALE GENOMIC DNA]</scope>
    <source>
        <strain evidence="4">zdho120</strain>
    </source>
</reference>
<evidence type="ECO:0000313" key="4">
    <source>
        <dbReference type="Proteomes" id="UP000198211"/>
    </source>
</evidence>
<dbReference type="Pfam" id="PF07727">
    <property type="entry name" value="RVT_2"/>
    <property type="match status" value="1"/>
</dbReference>
<dbReference type="EMBL" id="NBNE01000910">
    <property type="protein sequence ID" value="OWZ16561.1"/>
    <property type="molecule type" value="Genomic_DNA"/>
</dbReference>
<dbReference type="InterPro" id="IPR013103">
    <property type="entry name" value="RVT_2"/>
</dbReference>
<feature type="non-terminal residue" evidence="3">
    <location>
        <position position="1"/>
    </location>
</feature>
<proteinExistence type="predicted"/>
<sequence>RSDPYLALFVVERKNRRSHAGARWKQILQLFLIAMREGWCDLDLFLDPYFLHFPKRTDEVAWYPGIEARSANLADPQLHHRESAGLIEALAEYVTECTLLELHNRLGHLAFDTLGRMADAPGSGIKLTSRVRQNYLTCAQGKQHKGNQSKEDTGQNAPVDKNKVEATKKFEHFLVFFENEYNCRMHVLRTDGGGEYMKIEDFSRATGVRRQVREDNNQASNVEYAAYVLNRSACSANPKRMSLIEVLTGKFPDMAGIVTFGSPTTSKGFKVYIPKDMIVEREEAAKQKEQTPKKKKAHIAHGVDEGAEGDQGTWVQVQVVQAVVTPDPKNYREPMRDARADKWREAIKVEFEALESNNACEEYGVDYIVSFSAVLDMTTDKLIFVMAHVWGRHSDVPGAYVKADKEKELEIYLYIPDGIEISDELLALLGVKHKGQLALRLIKSLYGLKQAGRLWYRHLHKVLMKLGFSQCYTDSCLYYKHDEGGVTLVGVYVNDLLVTTRATPGWTRSLGTWRCWSLRIWGSSRSSWASGSSPKKTKGGCSSSVK</sequence>
<dbReference type="OrthoDB" id="125247at2759"/>
<organism evidence="3 4">
    <name type="scientific">Phytophthora megakarya</name>
    <dbReference type="NCBI Taxonomy" id="4795"/>
    <lineage>
        <taxon>Eukaryota</taxon>
        <taxon>Sar</taxon>
        <taxon>Stramenopiles</taxon>
        <taxon>Oomycota</taxon>
        <taxon>Peronosporomycetes</taxon>
        <taxon>Peronosporales</taxon>
        <taxon>Peronosporaceae</taxon>
        <taxon>Phytophthora</taxon>
    </lineage>
</organism>
<comment type="caution">
    <text evidence="3">The sequence shown here is derived from an EMBL/GenBank/DDBJ whole genome shotgun (WGS) entry which is preliminary data.</text>
</comment>
<feature type="compositionally biased region" description="Low complexity" evidence="1">
    <location>
        <begin position="524"/>
        <end position="533"/>
    </location>
</feature>
<accession>A0A225WFR4</accession>
<feature type="domain" description="Reverse transcriptase Ty1/copia-type" evidence="2">
    <location>
        <begin position="364"/>
        <end position="501"/>
    </location>
</feature>
<protein>
    <submittedName>
        <fullName evidence="3">Putative mitochondrial protein</fullName>
    </submittedName>
</protein>
<evidence type="ECO:0000313" key="3">
    <source>
        <dbReference type="EMBL" id="OWZ16561.1"/>
    </source>
</evidence>
<gene>
    <name evidence="3" type="ORF">PHMEG_0009634</name>
</gene>
<keyword evidence="4" id="KW-1185">Reference proteome</keyword>
<evidence type="ECO:0000256" key="1">
    <source>
        <dbReference type="SAM" id="MobiDB-lite"/>
    </source>
</evidence>
<dbReference type="AlphaFoldDB" id="A0A225WFR4"/>